<protein>
    <submittedName>
        <fullName evidence="3">Uncharacterized protein</fullName>
    </submittedName>
</protein>
<comment type="caution">
    <text evidence="3">The sequence shown here is derived from an EMBL/GenBank/DDBJ whole genome shotgun (WGS) entry which is preliminary data.</text>
</comment>
<organism evidence="3 4">
    <name type="scientific">Aphanomyces euteiches</name>
    <dbReference type="NCBI Taxonomy" id="100861"/>
    <lineage>
        <taxon>Eukaryota</taxon>
        <taxon>Sar</taxon>
        <taxon>Stramenopiles</taxon>
        <taxon>Oomycota</taxon>
        <taxon>Saprolegniomycetes</taxon>
        <taxon>Saprolegniales</taxon>
        <taxon>Verrucalvaceae</taxon>
        <taxon>Aphanomyces</taxon>
    </lineage>
</organism>
<proteinExistence type="predicted"/>
<keyword evidence="4" id="KW-1185">Reference proteome</keyword>
<name>A0A6G0WKM5_9STRA</name>
<dbReference type="Proteomes" id="UP000481153">
    <property type="component" value="Unassembled WGS sequence"/>
</dbReference>
<feature type="region of interest" description="Disordered" evidence="1">
    <location>
        <begin position="430"/>
        <end position="450"/>
    </location>
</feature>
<feature type="region of interest" description="Disordered" evidence="1">
    <location>
        <begin position="250"/>
        <end position="269"/>
    </location>
</feature>
<feature type="compositionally biased region" description="Polar residues" evidence="1">
    <location>
        <begin position="430"/>
        <end position="443"/>
    </location>
</feature>
<dbReference type="VEuPathDB" id="FungiDB:AeMF1_019119"/>
<evidence type="ECO:0000256" key="1">
    <source>
        <dbReference type="SAM" id="MobiDB-lite"/>
    </source>
</evidence>
<reference evidence="3 4" key="1">
    <citation type="submission" date="2019-07" db="EMBL/GenBank/DDBJ databases">
        <title>Genomics analysis of Aphanomyces spp. identifies a new class of oomycete effector associated with host adaptation.</title>
        <authorList>
            <person name="Gaulin E."/>
        </authorList>
    </citation>
    <scope>NUCLEOTIDE SEQUENCE [LARGE SCALE GENOMIC DNA]</scope>
    <source>
        <strain evidence="3 4">ATCC 201684</strain>
    </source>
</reference>
<evidence type="ECO:0000313" key="3">
    <source>
        <dbReference type="EMBL" id="KAF0727803.1"/>
    </source>
</evidence>
<feature type="signal peptide" evidence="2">
    <location>
        <begin position="1"/>
        <end position="20"/>
    </location>
</feature>
<sequence length="450" mass="50209">MRSLPLHSVLLLCTVAVTQAPPSLVIPVVYESAPLLIPLRLSQPRTINAQVDDFCHTYRLPATPCHAVRQGLDTSWSSLDQFAYLNVSTWRSTWIPTAPDTLANTVCEYLLRQATSSMDQKQCVVALTNDFLRTSSWLEHHRSDPFTNEPALSTSQIAAGLEQSPLDTLVINNRQCSIISNVLLPTLDTPTTIWTGLSQILHDKRIDEPYTLRSHVQPRNATSTNSNSSCMLQLPWELVEITDNQHDVSSIADNKTDRRHSEQPERFPHPLREDPRISWLVRVASSVAWIVLPVLTVLNLTLLVIQHWSSTVETSALRLLREQTQRLQTSLDLVTDSLQQSMALVAQLRDEHALETSAHAAEVAELNQVIDKLRSSAPSEPEPVPTLRRRSSLILERLRSSEGRLEPGKINFRAAAASVMAFGLPTTSLRRQVSQRDTNSQDESGAALMA</sequence>
<feature type="compositionally biased region" description="Basic and acidic residues" evidence="1">
    <location>
        <begin position="254"/>
        <end position="269"/>
    </location>
</feature>
<accession>A0A6G0WKM5</accession>
<dbReference type="EMBL" id="VJMJ01000188">
    <property type="protein sequence ID" value="KAF0727803.1"/>
    <property type="molecule type" value="Genomic_DNA"/>
</dbReference>
<feature type="chain" id="PRO_5026182441" evidence="2">
    <location>
        <begin position="21"/>
        <end position="450"/>
    </location>
</feature>
<keyword evidence="2" id="KW-0732">Signal</keyword>
<evidence type="ECO:0000313" key="4">
    <source>
        <dbReference type="Proteomes" id="UP000481153"/>
    </source>
</evidence>
<dbReference type="AlphaFoldDB" id="A0A6G0WKM5"/>
<evidence type="ECO:0000256" key="2">
    <source>
        <dbReference type="SAM" id="SignalP"/>
    </source>
</evidence>
<gene>
    <name evidence="3" type="ORF">Ae201684_014239</name>
</gene>